<dbReference type="EMBL" id="JACHIV010000001">
    <property type="protein sequence ID" value="MBB5067237.1"/>
    <property type="molecule type" value="Genomic_DNA"/>
</dbReference>
<evidence type="ECO:0000313" key="2">
    <source>
        <dbReference type="Proteomes" id="UP000580474"/>
    </source>
</evidence>
<accession>A0A840NG47</accession>
<protein>
    <recommendedName>
        <fullName evidence="3">Acyl-CoA dehydrogenase</fullName>
    </recommendedName>
</protein>
<dbReference type="AlphaFoldDB" id="A0A840NG47"/>
<dbReference type="RefSeq" id="WP_184476632.1">
    <property type="nucleotide sequence ID" value="NZ_JACHIV010000001.1"/>
</dbReference>
<reference evidence="1 2" key="1">
    <citation type="submission" date="2020-08" db="EMBL/GenBank/DDBJ databases">
        <title>Sequencing the genomes of 1000 actinobacteria strains.</title>
        <authorList>
            <person name="Klenk H.-P."/>
        </authorList>
    </citation>
    <scope>NUCLEOTIDE SEQUENCE [LARGE SCALE GENOMIC DNA]</scope>
    <source>
        <strain evidence="1 2">DSM 45582</strain>
    </source>
</reference>
<dbReference type="SUPFAM" id="SSF47203">
    <property type="entry name" value="Acyl-CoA dehydrogenase C-terminal domain-like"/>
    <property type="match status" value="1"/>
</dbReference>
<sequence>MTGRIRELGPLLRGRARQEGLVPALAGLHAALSPRAPHHGPTGFAVAPAELADGGAERTERLPGGEVVVLRGEPGAEPEDWGEAVVWLRLGCSEALRETAVGHLGERVSGGSALLHRQLVRAQLADALTGQLEVRAVLDRPEPRTAADLAHAHDRLSAADRGLARLLGASGYLLGGPGHVADVSALLAAAYAHPEES</sequence>
<dbReference type="Proteomes" id="UP000580474">
    <property type="component" value="Unassembled WGS sequence"/>
</dbReference>
<name>A0A840NG47_9PSEU</name>
<dbReference type="InterPro" id="IPR036250">
    <property type="entry name" value="AcylCo_DH-like_C"/>
</dbReference>
<proteinExistence type="predicted"/>
<comment type="caution">
    <text evidence="1">The sequence shown here is derived from an EMBL/GenBank/DDBJ whole genome shotgun (WGS) entry which is preliminary data.</text>
</comment>
<keyword evidence="2" id="KW-1185">Reference proteome</keyword>
<evidence type="ECO:0008006" key="3">
    <source>
        <dbReference type="Google" id="ProtNLM"/>
    </source>
</evidence>
<evidence type="ECO:0000313" key="1">
    <source>
        <dbReference type="EMBL" id="MBB5067237.1"/>
    </source>
</evidence>
<dbReference type="GO" id="GO:0016627">
    <property type="term" value="F:oxidoreductase activity, acting on the CH-CH group of donors"/>
    <property type="evidence" value="ECO:0007669"/>
    <property type="project" value="InterPro"/>
</dbReference>
<organism evidence="1 2">
    <name type="scientific">Saccharopolyspora gloriosae</name>
    <dbReference type="NCBI Taxonomy" id="455344"/>
    <lineage>
        <taxon>Bacteria</taxon>
        <taxon>Bacillati</taxon>
        <taxon>Actinomycetota</taxon>
        <taxon>Actinomycetes</taxon>
        <taxon>Pseudonocardiales</taxon>
        <taxon>Pseudonocardiaceae</taxon>
        <taxon>Saccharopolyspora</taxon>
    </lineage>
</organism>
<gene>
    <name evidence="1" type="ORF">BJ969_000325</name>
</gene>